<dbReference type="InterPro" id="IPR008979">
    <property type="entry name" value="Galactose-bd-like_sf"/>
</dbReference>
<dbReference type="InterPro" id="IPR006103">
    <property type="entry name" value="Glyco_hydro_2_cat"/>
</dbReference>
<protein>
    <recommendedName>
        <fullName evidence="1">Glycoside hydrolase family 2 catalytic domain-containing protein</fullName>
    </recommendedName>
</protein>
<accession>A0A844G4X4</accession>
<dbReference type="EMBL" id="VUNS01000014">
    <property type="protein sequence ID" value="MST98004.1"/>
    <property type="molecule type" value="Genomic_DNA"/>
</dbReference>
<sequence>MSSDKTFFLLLFSTFFFPAVKISRERRAENHRETLTFRRDNTIFQKHTSGRHGNAVHKVGEDAMRSYPSYPERHTLCLDGAWEFAWLGDEVDVNTVVPSMEVYDEIAAVPGCFDTAGERIGRRGVGLYRRTFHFPAGQSRLTFGGVGLYARFWFDGREIGRSQIPYAVTEFEFPVEEGVHEVVVAVDNRFDEENVPLFKPYADFYGFGGIYRSVVMQQLPKLAIDRLRVVTREFETGLIRVELTLRGLSPKVLKFSYGFDGEEMTPAEARVVDNQIAFEIEVPGFRLWSPEHPDLHLIAVRIKDDFIVERFGIRTVEAKGRTILLNGEPLRLLGVNRHESHPEFGPVQPTQLMVDDLKYARELKANFIRGAHYQQNPEFLELCDQMGFLVWEESFGWGQPETDAENPETVELFCRASAIMAKSSLNNPSVIIYGFLNESCSDTQAGKEMYRRIIQAIRAEDDSRLITYASNRFERDLCFDLADLISINPYPGWISDCDDWTRNNLEAVEPAIRRWAEHFSAGPAADKPLLISEIGACGIYGIRSRERAQWSEEYQSDYFEAAVDAVLANPRYCGVTLWQMIDCKSFVNSGQIRCKPRGFNCAGLLDEYRRPKLAFDTVKRLFRYYSEPDTNA</sequence>
<dbReference type="Proteomes" id="UP000435649">
    <property type="component" value="Unassembled WGS sequence"/>
</dbReference>
<feature type="domain" description="Glycoside hydrolase family 2 catalytic" evidence="1">
    <location>
        <begin position="316"/>
        <end position="621"/>
    </location>
</feature>
<dbReference type="PANTHER" id="PTHR42732:SF1">
    <property type="entry name" value="BETA-MANNOSIDASE"/>
    <property type="match status" value="1"/>
</dbReference>
<reference evidence="2 3" key="1">
    <citation type="submission" date="2019-08" db="EMBL/GenBank/DDBJ databases">
        <title>In-depth cultivation of the pig gut microbiome towards novel bacterial diversity and tailored functional studies.</title>
        <authorList>
            <person name="Wylensek D."/>
            <person name="Hitch T.C.A."/>
            <person name="Clavel T."/>
        </authorList>
    </citation>
    <scope>NUCLEOTIDE SEQUENCE [LARGE SCALE GENOMIC DNA]</scope>
    <source>
        <strain evidence="2 3">BBE-744-WT-12</strain>
    </source>
</reference>
<dbReference type="GO" id="GO:0005975">
    <property type="term" value="P:carbohydrate metabolic process"/>
    <property type="evidence" value="ECO:0007669"/>
    <property type="project" value="InterPro"/>
</dbReference>
<dbReference type="InterPro" id="IPR006101">
    <property type="entry name" value="Glyco_hydro_2"/>
</dbReference>
<gene>
    <name evidence="2" type="ORF">FYJ85_13235</name>
</gene>
<dbReference type="SUPFAM" id="SSF49303">
    <property type="entry name" value="beta-Galactosidase/glucuronidase domain"/>
    <property type="match status" value="1"/>
</dbReference>
<dbReference type="InterPro" id="IPR036156">
    <property type="entry name" value="Beta-gal/glucu_dom_sf"/>
</dbReference>
<dbReference type="InterPro" id="IPR017853">
    <property type="entry name" value="GH"/>
</dbReference>
<name>A0A844G4X4_9BACT</name>
<dbReference type="AlphaFoldDB" id="A0A844G4X4"/>
<dbReference type="PRINTS" id="PR00132">
    <property type="entry name" value="GLHYDRLASE2"/>
</dbReference>
<dbReference type="GO" id="GO:0004553">
    <property type="term" value="F:hydrolase activity, hydrolyzing O-glycosyl compounds"/>
    <property type="evidence" value="ECO:0007669"/>
    <property type="project" value="InterPro"/>
</dbReference>
<dbReference type="SUPFAM" id="SSF49785">
    <property type="entry name" value="Galactose-binding domain-like"/>
    <property type="match status" value="1"/>
</dbReference>
<dbReference type="SUPFAM" id="SSF51445">
    <property type="entry name" value="(Trans)glycosidases"/>
    <property type="match status" value="1"/>
</dbReference>
<keyword evidence="3" id="KW-1185">Reference proteome</keyword>
<dbReference type="PANTHER" id="PTHR42732">
    <property type="entry name" value="BETA-GALACTOSIDASE"/>
    <property type="match status" value="1"/>
</dbReference>
<dbReference type="Pfam" id="PF02836">
    <property type="entry name" value="Glyco_hydro_2_C"/>
    <property type="match status" value="1"/>
</dbReference>
<dbReference type="InterPro" id="IPR051913">
    <property type="entry name" value="GH2_Domain-Containing"/>
</dbReference>
<dbReference type="Gene3D" id="3.20.20.80">
    <property type="entry name" value="Glycosidases"/>
    <property type="match status" value="1"/>
</dbReference>
<evidence type="ECO:0000313" key="2">
    <source>
        <dbReference type="EMBL" id="MST98004.1"/>
    </source>
</evidence>
<evidence type="ECO:0000259" key="1">
    <source>
        <dbReference type="Pfam" id="PF02836"/>
    </source>
</evidence>
<dbReference type="Gene3D" id="2.60.120.260">
    <property type="entry name" value="Galactose-binding domain-like"/>
    <property type="match status" value="1"/>
</dbReference>
<evidence type="ECO:0000313" key="3">
    <source>
        <dbReference type="Proteomes" id="UP000435649"/>
    </source>
</evidence>
<comment type="caution">
    <text evidence="2">The sequence shown here is derived from an EMBL/GenBank/DDBJ whole genome shotgun (WGS) entry which is preliminary data.</text>
</comment>
<proteinExistence type="predicted"/>
<organism evidence="2 3">
    <name type="scientific">Victivallis lenta</name>
    <dbReference type="NCBI Taxonomy" id="2606640"/>
    <lineage>
        <taxon>Bacteria</taxon>
        <taxon>Pseudomonadati</taxon>
        <taxon>Lentisphaerota</taxon>
        <taxon>Lentisphaeria</taxon>
        <taxon>Victivallales</taxon>
        <taxon>Victivallaceae</taxon>
        <taxon>Victivallis</taxon>
    </lineage>
</organism>